<evidence type="ECO:0000313" key="3">
    <source>
        <dbReference type="Proteomes" id="UP000001194"/>
    </source>
</evidence>
<evidence type="ECO:0000256" key="1">
    <source>
        <dbReference type="SAM" id="MobiDB-lite"/>
    </source>
</evidence>
<dbReference type="AlphaFoldDB" id="B0DHR0"/>
<reference evidence="2 3" key="1">
    <citation type="journal article" date="2008" name="Nature">
        <title>The genome of Laccaria bicolor provides insights into mycorrhizal symbiosis.</title>
        <authorList>
            <person name="Martin F."/>
            <person name="Aerts A."/>
            <person name="Ahren D."/>
            <person name="Brun A."/>
            <person name="Danchin E.G.J."/>
            <person name="Duchaussoy F."/>
            <person name="Gibon J."/>
            <person name="Kohler A."/>
            <person name="Lindquist E."/>
            <person name="Pereda V."/>
            <person name="Salamov A."/>
            <person name="Shapiro H.J."/>
            <person name="Wuyts J."/>
            <person name="Blaudez D."/>
            <person name="Buee M."/>
            <person name="Brokstein P."/>
            <person name="Canbaeck B."/>
            <person name="Cohen D."/>
            <person name="Courty P.E."/>
            <person name="Coutinho P.M."/>
            <person name="Delaruelle C."/>
            <person name="Detter J.C."/>
            <person name="Deveau A."/>
            <person name="DiFazio S."/>
            <person name="Duplessis S."/>
            <person name="Fraissinet-Tachet L."/>
            <person name="Lucic E."/>
            <person name="Frey-Klett P."/>
            <person name="Fourrey C."/>
            <person name="Feussner I."/>
            <person name="Gay G."/>
            <person name="Grimwood J."/>
            <person name="Hoegger P.J."/>
            <person name="Jain P."/>
            <person name="Kilaru S."/>
            <person name="Labbe J."/>
            <person name="Lin Y.C."/>
            <person name="Legue V."/>
            <person name="Le Tacon F."/>
            <person name="Marmeisse R."/>
            <person name="Melayah D."/>
            <person name="Montanini B."/>
            <person name="Muratet M."/>
            <person name="Nehls U."/>
            <person name="Niculita-Hirzel H."/>
            <person name="Oudot-Le Secq M.P."/>
            <person name="Peter M."/>
            <person name="Quesneville H."/>
            <person name="Rajashekar B."/>
            <person name="Reich M."/>
            <person name="Rouhier N."/>
            <person name="Schmutz J."/>
            <person name="Yin T."/>
            <person name="Chalot M."/>
            <person name="Henrissat B."/>
            <person name="Kuees U."/>
            <person name="Lucas S."/>
            <person name="Van de Peer Y."/>
            <person name="Podila G.K."/>
            <person name="Polle A."/>
            <person name="Pukkila P.J."/>
            <person name="Richardson P.M."/>
            <person name="Rouze P."/>
            <person name="Sanders I.R."/>
            <person name="Stajich J.E."/>
            <person name="Tunlid A."/>
            <person name="Tuskan G."/>
            <person name="Grigoriev I.V."/>
        </authorList>
    </citation>
    <scope>NUCLEOTIDE SEQUENCE [LARGE SCALE GENOMIC DNA]</scope>
    <source>
        <strain evidence="3">S238N-H82 / ATCC MYA-4686</strain>
    </source>
</reference>
<feature type="compositionally biased region" description="Basic and acidic residues" evidence="1">
    <location>
        <begin position="31"/>
        <end position="49"/>
    </location>
</feature>
<name>B0DHR0_LACBS</name>
<keyword evidence="3" id="KW-1185">Reference proteome</keyword>
<dbReference type="RefSeq" id="XP_001883447.1">
    <property type="nucleotide sequence ID" value="XM_001883412.1"/>
</dbReference>
<feature type="region of interest" description="Disordered" evidence="1">
    <location>
        <begin position="72"/>
        <end position="105"/>
    </location>
</feature>
<evidence type="ECO:0000313" key="2">
    <source>
        <dbReference type="EMBL" id="EDR05771.1"/>
    </source>
</evidence>
<dbReference type="GeneID" id="6079220"/>
<dbReference type="KEGG" id="lbc:LACBIDRAFT_294759"/>
<dbReference type="Proteomes" id="UP000001194">
    <property type="component" value="Unassembled WGS sequence"/>
</dbReference>
<proteinExistence type="predicted"/>
<gene>
    <name evidence="2" type="ORF">LACBIDRAFT_294759</name>
</gene>
<accession>B0DHR0</accession>
<sequence>MTDRTGGPSCIMHHRLIMHMPHYCRRPDNYGEQHELGSEGGARNHERLQPQDLTLARSLRLRAEGLEKVVTSMLKSPPPIHPIDDHDTTPTSSPKPKPSKHPHTLPNGICLRLAFGTLFLARRNLQVPINVRDRPTSLHGMIACLGLIVAAAGSPKLHTITFCTESLFRSKGKSNAPGCHPTVFLSDAPSYNVFRIHRFIRPQVTRPDSRLGLMLRISGSPLRRVTKSGDDAGTFYNIPQPKVTTAVASRRRVADAKRELVRKSIGSGMKTLKELAVKD</sequence>
<dbReference type="HOGENOM" id="CLU_997717_0_0_1"/>
<dbReference type="EMBL" id="DS547111">
    <property type="protein sequence ID" value="EDR05771.1"/>
    <property type="molecule type" value="Genomic_DNA"/>
</dbReference>
<organism evidence="3">
    <name type="scientific">Laccaria bicolor (strain S238N-H82 / ATCC MYA-4686)</name>
    <name type="common">Bicoloured deceiver</name>
    <name type="synonym">Laccaria laccata var. bicolor</name>
    <dbReference type="NCBI Taxonomy" id="486041"/>
    <lineage>
        <taxon>Eukaryota</taxon>
        <taxon>Fungi</taxon>
        <taxon>Dikarya</taxon>
        <taxon>Basidiomycota</taxon>
        <taxon>Agaricomycotina</taxon>
        <taxon>Agaricomycetes</taxon>
        <taxon>Agaricomycetidae</taxon>
        <taxon>Agaricales</taxon>
        <taxon>Agaricineae</taxon>
        <taxon>Hydnangiaceae</taxon>
        <taxon>Laccaria</taxon>
    </lineage>
</organism>
<protein>
    <submittedName>
        <fullName evidence="2">Predicted protein</fullName>
    </submittedName>
</protein>
<dbReference type="InParanoid" id="B0DHR0"/>
<feature type="region of interest" description="Disordered" evidence="1">
    <location>
        <begin position="31"/>
        <end position="50"/>
    </location>
</feature>